<dbReference type="Proteomes" id="UP000807469">
    <property type="component" value="Unassembled WGS sequence"/>
</dbReference>
<organism evidence="1 2">
    <name type="scientific">Pholiota conissans</name>
    <dbReference type="NCBI Taxonomy" id="109636"/>
    <lineage>
        <taxon>Eukaryota</taxon>
        <taxon>Fungi</taxon>
        <taxon>Dikarya</taxon>
        <taxon>Basidiomycota</taxon>
        <taxon>Agaricomycotina</taxon>
        <taxon>Agaricomycetes</taxon>
        <taxon>Agaricomycetidae</taxon>
        <taxon>Agaricales</taxon>
        <taxon>Agaricineae</taxon>
        <taxon>Strophariaceae</taxon>
        <taxon>Pholiota</taxon>
    </lineage>
</organism>
<comment type="caution">
    <text evidence="1">The sequence shown here is derived from an EMBL/GenBank/DDBJ whole genome shotgun (WGS) entry which is preliminary data.</text>
</comment>
<proteinExistence type="predicted"/>
<evidence type="ECO:0000313" key="1">
    <source>
        <dbReference type="EMBL" id="KAF9476974.1"/>
    </source>
</evidence>
<sequence>MYGTYQLLRFFSLIGSTLMRPLERCIGAAALLLQSQTVPTTGHSDPLKRRLQYQPIIPTNDGCLAYWACGNASTRRIHGTEASTTPDVPRPASLWLSLAQPLHSIKHILRSMKILRLEPPRPRRNYMIARRLDDTRPVVAFVRRDRLDWAFLFANTK</sequence>
<evidence type="ECO:0000313" key="2">
    <source>
        <dbReference type="Proteomes" id="UP000807469"/>
    </source>
</evidence>
<reference evidence="1" key="1">
    <citation type="submission" date="2020-11" db="EMBL/GenBank/DDBJ databases">
        <authorList>
            <consortium name="DOE Joint Genome Institute"/>
            <person name="Ahrendt S."/>
            <person name="Riley R."/>
            <person name="Andreopoulos W."/>
            <person name="Labutti K."/>
            <person name="Pangilinan J."/>
            <person name="Ruiz-Duenas F.J."/>
            <person name="Barrasa J.M."/>
            <person name="Sanchez-Garcia M."/>
            <person name="Camarero S."/>
            <person name="Miyauchi S."/>
            <person name="Serrano A."/>
            <person name="Linde D."/>
            <person name="Babiker R."/>
            <person name="Drula E."/>
            <person name="Ayuso-Fernandez I."/>
            <person name="Pacheco R."/>
            <person name="Padilla G."/>
            <person name="Ferreira P."/>
            <person name="Barriuso J."/>
            <person name="Kellner H."/>
            <person name="Castanera R."/>
            <person name="Alfaro M."/>
            <person name="Ramirez L."/>
            <person name="Pisabarro A.G."/>
            <person name="Kuo A."/>
            <person name="Tritt A."/>
            <person name="Lipzen A."/>
            <person name="He G."/>
            <person name="Yan M."/>
            <person name="Ng V."/>
            <person name="Cullen D."/>
            <person name="Martin F."/>
            <person name="Rosso M.-N."/>
            <person name="Henrissat B."/>
            <person name="Hibbett D."/>
            <person name="Martinez A.T."/>
            <person name="Grigoriev I.V."/>
        </authorList>
    </citation>
    <scope>NUCLEOTIDE SEQUENCE</scope>
    <source>
        <strain evidence="1">CIRM-BRFM 674</strain>
    </source>
</reference>
<accession>A0A9P5YWY4</accession>
<gene>
    <name evidence="1" type="ORF">BDN70DRAFT_896879</name>
</gene>
<name>A0A9P5YWY4_9AGAR</name>
<dbReference type="AlphaFoldDB" id="A0A9P5YWY4"/>
<protein>
    <submittedName>
        <fullName evidence="1">Uncharacterized protein</fullName>
    </submittedName>
</protein>
<keyword evidence="2" id="KW-1185">Reference proteome</keyword>
<dbReference type="EMBL" id="MU155275">
    <property type="protein sequence ID" value="KAF9476974.1"/>
    <property type="molecule type" value="Genomic_DNA"/>
</dbReference>